<accession>A0A4R4N9R0</accession>
<evidence type="ECO:0000313" key="2">
    <source>
        <dbReference type="Proteomes" id="UP000295157"/>
    </source>
</evidence>
<name>A0A4R4N9R0_9ACTN</name>
<sequence length="485" mass="52389">MQGLRLLPGPLAALGWGVAGTMLALAITPFQAAVVARQFLHCMAWRTQVDDSDLAHGLPHGSPPRPVRLGYLPAALLPGVLFSGAVLVNPFGWPEVAERNVTESWPPQDFSASVHDRRPELRPFDLQAIHTGRGERLIVVMDGFDDHASLLECADPSCLKTSFEWAEPRGRASRREPGAAGARLPDGRLLLPTWISNRLELLTCEATRCLRSSATVATTRSPPHYVGVAPAARQDGGLVLAYADDDPTSGERPTHDLVSFIFCADTNCARPERRQVARLETSVYSATNHTLAAAVGPGNRPVAARLNPVNGQIHVISCLDVACHQPTVTRPVSPAPSSTDDLPWTFGLAMAVRPDGRPVITYRDPRDQANKLLDCRTPDCAQADVRTLGAGDEYQPVPALVLDRAGRPLVAFESPERRRLMLAICTGSRCESIPVSTNRGGFGQRLAMTLNADGNPTIAWIDHKLAPPGLSWNLHVTTPLNLTPD</sequence>
<dbReference type="EMBL" id="SMJZ01000065">
    <property type="protein sequence ID" value="TDC05718.1"/>
    <property type="molecule type" value="Genomic_DNA"/>
</dbReference>
<keyword evidence="2" id="KW-1185">Reference proteome</keyword>
<dbReference type="Proteomes" id="UP000295157">
    <property type="component" value="Unassembled WGS sequence"/>
</dbReference>
<reference evidence="1 2" key="1">
    <citation type="submission" date="2019-02" db="EMBL/GenBank/DDBJ databases">
        <title>Draft genome sequences of novel Actinobacteria.</title>
        <authorList>
            <person name="Sahin N."/>
            <person name="Ay H."/>
            <person name="Saygin H."/>
        </authorList>
    </citation>
    <scope>NUCLEOTIDE SEQUENCE [LARGE SCALE GENOMIC DNA]</scope>
    <source>
        <strain evidence="1 2">KC201</strain>
    </source>
</reference>
<comment type="caution">
    <text evidence="1">The sequence shown here is derived from an EMBL/GenBank/DDBJ whole genome shotgun (WGS) entry which is preliminary data.</text>
</comment>
<protein>
    <submittedName>
        <fullName evidence="1">Uncharacterized protein</fullName>
    </submittedName>
</protein>
<proteinExistence type="predicted"/>
<gene>
    <name evidence="1" type="ORF">E1267_18585</name>
</gene>
<dbReference type="AlphaFoldDB" id="A0A4R4N9R0"/>
<organism evidence="1 2">
    <name type="scientific">Nonomuraea longispora</name>
    <dbReference type="NCBI Taxonomy" id="1848320"/>
    <lineage>
        <taxon>Bacteria</taxon>
        <taxon>Bacillati</taxon>
        <taxon>Actinomycetota</taxon>
        <taxon>Actinomycetes</taxon>
        <taxon>Streptosporangiales</taxon>
        <taxon>Streptosporangiaceae</taxon>
        <taxon>Nonomuraea</taxon>
    </lineage>
</organism>
<evidence type="ECO:0000313" key="1">
    <source>
        <dbReference type="EMBL" id="TDC05718.1"/>
    </source>
</evidence>